<dbReference type="AlphaFoldDB" id="A0A060VZD4"/>
<protein>
    <submittedName>
        <fullName evidence="1">Uncharacterized protein</fullName>
    </submittedName>
</protein>
<dbReference type="Proteomes" id="UP000193380">
    <property type="component" value="Unassembled WGS sequence"/>
</dbReference>
<sequence>MFFIPLGYSINNFGKFLKNTVAAPFMSLFRSRQVDFKNSVVEKVFVEFSHQELLQFYNQLETVQAQLDSLT</sequence>
<reference evidence="1" key="2">
    <citation type="submission" date="2014-03" db="EMBL/GenBank/DDBJ databases">
        <authorList>
            <person name="Genoscope - CEA"/>
        </authorList>
    </citation>
    <scope>NUCLEOTIDE SEQUENCE</scope>
</reference>
<dbReference type="PaxDb" id="8022-A0A060VZD4"/>
<proteinExistence type="predicted"/>
<reference evidence="1" key="1">
    <citation type="journal article" date="2014" name="Nat. Commun.">
        <title>The rainbow trout genome provides novel insights into evolution after whole-genome duplication in vertebrates.</title>
        <authorList>
            <person name="Berthelot C."/>
            <person name="Brunet F."/>
            <person name="Chalopin D."/>
            <person name="Juanchich A."/>
            <person name="Bernard M."/>
            <person name="Noel B."/>
            <person name="Bento P."/>
            <person name="Da Silva C."/>
            <person name="Labadie K."/>
            <person name="Alberti A."/>
            <person name="Aury J.M."/>
            <person name="Louis A."/>
            <person name="Dehais P."/>
            <person name="Bardou P."/>
            <person name="Montfort J."/>
            <person name="Klopp C."/>
            <person name="Cabau C."/>
            <person name="Gaspin C."/>
            <person name="Thorgaard G.H."/>
            <person name="Boussaha M."/>
            <person name="Quillet E."/>
            <person name="Guyomard R."/>
            <person name="Galiana D."/>
            <person name="Bobe J."/>
            <person name="Volff J.N."/>
            <person name="Genet C."/>
            <person name="Wincker P."/>
            <person name="Jaillon O."/>
            <person name="Roest Crollius H."/>
            <person name="Guiguen Y."/>
        </authorList>
    </citation>
    <scope>NUCLEOTIDE SEQUENCE [LARGE SCALE GENOMIC DNA]</scope>
</reference>
<accession>A0A060VZD4</accession>
<evidence type="ECO:0000313" key="1">
    <source>
        <dbReference type="EMBL" id="CDQ60151.1"/>
    </source>
</evidence>
<name>A0A060VZD4_ONCMY</name>
<gene>
    <name evidence="1" type="ORF">GSONMT00081181001</name>
</gene>
<organism evidence="1 2">
    <name type="scientific">Oncorhynchus mykiss</name>
    <name type="common">Rainbow trout</name>
    <name type="synonym">Salmo gairdneri</name>
    <dbReference type="NCBI Taxonomy" id="8022"/>
    <lineage>
        <taxon>Eukaryota</taxon>
        <taxon>Metazoa</taxon>
        <taxon>Chordata</taxon>
        <taxon>Craniata</taxon>
        <taxon>Vertebrata</taxon>
        <taxon>Euteleostomi</taxon>
        <taxon>Actinopterygii</taxon>
        <taxon>Neopterygii</taxon>
        <taxon>Teleostei</taxon>
        <taxon>Protacanthopterygii</taxon>
        <taxon>Salmoniformes</taxon>
        <taxon>Salmonidae</taxon>
        <taxon>Salmoninae</taxon>
        <taxon>Oncorhynchus</taxon>
    </lineage>
</organism>
<dbReference type="EMBL" id="FR904341">
    <property type="protein sequence ID" value="CDQ60151.1"/>
    <property type="molecule type" value="Genomic_DNA"/>
</dbReference>
<evidence type="ECO:0000313" key="2">
    <source>
        <dbReference type="Proteomes" id="UP000193380"/>
    </source>
</evidence>